<dbReference type="Proteomes" id="UP001212841">
    <property type="component" value="Unassembled WGS sequence"/>
</dbReference>
<proteinExistence type="predicted"/>
<name>A0AAD5S491_9FUNG</name>
<evidence type="ECO:0000313" key="2">
    <source>
        <dbReference type="Proteomes" id="UP001212841"/>
    </source>
</evidence>
<evidence type="ECO:0000313" key="1">
    <source>
        <dbReference type="EMBL" id="KAJ3039264.1"/>
    </source>
</evidence>
<keyword evidence="2" id="KW-1185">Reference proteome</keyword>
<gene>
    <name evidence="1" type="ORF">HK097_002887</name>
</gene>
<dbReference type="AlphaFoldDB" id="A0AAD5S491"/>
<reference evidence="1" key="1">
    <citation type="submission" date="2020-05" db="EMBL/GenBank/DDBJ databases">
        <title>Phylogenomic resolution of chytrid fungi.</title>
        <authorList>
            <person name="Stajich J.E."/>
            <person name="Amses K."/>
            <person name="Simmons R."/>
            <person name="Seto K."/>
            <person name="Myers J."/>
            <person name="Bonds A."/>
            <person name="Quandt C.A."/>
            <person name="Barry K."/>
            <person name="Liu P."/>
            <person name="Grigoriev I."/>
            <person name="Longcore J.E."/>
            <person name="James T.Y."/>
        </authorList>
    </citation>
    <scope>NUCLEOTIDE SEQUENCE</scope>
    <source>
        <strain evidence="1">JEL0318</strain>
    </source>
</reference>
<feature type="non-terminal residue" evidence="1">
    <location>
        <position position="118"/>
    </location>
</feature>
<comment type="caution">
    <text evidence="1">The sequence shown here is derived from an EMBL/GenBank/DDBJ whole genome shotgun (WGS) entry which is preliminary data.</text>
</comment>
<dbReference type="SUPFAM" id="SSF51430">
    <property type="entry name" value="NAD(P)-linked oxidoreductase"/>
    <property type="match status" value="1"/>
</dbReference>
<dbReference type="Gene3D" id="3.20.20.100">
    <property type="entry name" value="NADP-dependent oxidoreductase domain"/>
    <property type="match status" value="1"/>
</dbReference>
<organism evidence="1 2">
    <name type="scientific">Rhizophlyctis rosea</name>
    <dbReference type="NCBI Taxonomy" id="64517"/>
    <lineage>
        <taxon>Eukaryota</taxon>
        <taxon>Fungi</taxon>
        <taxon>Fungi incertae sedis</taxon>
        <taxon>Chytridiomycota</taxon>
        <taxon>Chytridiomycota incertae sedis</taxon>
        <taxon>Chytridiomycetes</taxon>
        <taxon>Rhizophlyctidales</taxon>
        <taxon>Rhizophlyctidaceae</taxon>
        <taxon>Rhizophlyctis</taxon>
    </lineage>
</organism>
<dbReference type="EMBL" id="JADGJD010001651">
    <property type="protein sequence ID" value="KAJ3039264.1"/>
    <property type="molecule type" value="Genomic_DNA"/>
</dbReference>
<protein>
    <submittedName>
        <fullName evidence="1">Uncharacterized protein</fullName>
    </submittedName>
</protein>
<accession>A0AAD5S491</accession>
<dbReference type="InterPro" id="IPR036812">
    <property type="entry name" value="NAD(P)_OxRdtase_dom_sf"/>
</dbReference>
<sequence>NHHAFSRHIEAELFPTLGKFKIAFYAYSPIAGGILARPVEHLRNGPKDPNPFKERHRELYRKLKVLEGLGEWGRIVEEFGLVRGDGVTGVIVLAPLMQTVGGVRKGPLPQQVDRCAQG</sequence>